<name>A0A9P7Z8E5_9HELO</name>
<evidence type="ECO:0000313" key="4">
    <source>
        <dbReference type="EMBL" id="KAG9247176.1"/>
    </source>
</evidence>
<keyword evidence="3" id="KW-0732">Signal</keyword>
<proteinExistence type="predicted"/>
<dbReference type="InterPro" id="IPR015915">
    <property type="entry name" value="Kelch-typ_b-propeller"/>
</dbReference>
<gene>
    <name evidence="4" type="ORF">BJ878DRAFT_415432</name>
</gene>
<dbReference type="EMBL" id="MU253780">
    <property type="protein sequence ID" value="KAG9247176.1"/>
    <property type="molecule type" value="Genomic_DNA"/>
</dbReference>
<feature type="region of interest" description="Disordered" evidence="1">
    <location>
        <begin position="1012"/>
        <end position="1034"/>
    </location>
</feature>
<feature type="region of interest" description="Disordered" evidence="1">
    <location>
        <begin position="603"/>
        <end position="637"/>
    </location>
</feature>
<dbReference type="InterPro" id="IPR011043">
    <property type="entry name" value="Gal_Oxase/kelch_b-propeller"/>
</dbReference>
<feature type="transmembrane region" description="Helical" evidence="2">
    <location>
        <begin position="428"/>
        <end position="451"/>
    </location>
</feature>
<feature type="signal peptide" evidence="3">
    <location>
        <begin position="1"/>
        <end position="21"/>
    </location>
</feature>
<evidence type="ECO:0000256" key="2">
    <source>
        <dbReference type="SAM" id="Phobius"/>
    </source>
</evidence>
<sequence length="1034" mass="111828">MSSLIRHALWVFNLFITTVYGQALPYNPTTILLSSNLAYVFIQNTAADHLQAINISSVVSASNATFEVVTQNLPFETNGSSAFIPSISVTGEISVYTGDCSTSTSAELWTYSSGRWIEGKTTTASGIEAVDLPGANFLSRSLSFSDYVYGNASQTKVYVFGGMCPESGTDISAWQSNATYSNQMLRLEPEASSYTLDLSQSRGPPIAEAGFTITGLTPTYSNSTGIETQSQNFVLLGGHTQTAFINMSLVAIWSLPEESWSFISIDTPISSANTELAVKSVDTTVDSRSGHTSVLSEDGTKLIVYGGWVGDITQAADPQLAILEVGTGFGGEGDWKWSVPAEQPSGSSIYGHGAVMLPGNVMMVVGGYSISESGNAKRDADSESTPMFFNVSNLSWNSQYTNPAYVAATAASIAQSSSSKTSTAKSKLTLALSLGLGLTALLIIIGVVVCYSRRLKHNREDEREKHIQSLSAATAIEYTPTSGMGQRGGSFPWANNRWSRADDDDIIHGPAMAEYEEIQGVADNISVPPRQISRKPVRTRSSRGAYQPAPSNGYTTFGFNGHNRNNSLGTAGPIHPIYEADEDDSRPIAITFGRDSEVIATSATLNRRSDPFRDQPTISPRRYRDDSESPSRSREREIQEWVSDWAAADTMLSSQARIYSSAGRVSPIRRAHIIAASNAGSVSGEDDSGRTASSLSERSVAISAMAVSRSDSSSHGRSRNNSLRGFITNAISPFTALSTTVATSISPAPDARAGSPSSSGENSFNTAHTSFGRLQAEAEGLLPRLEDEYSSREQSPVRSPRRYSLREPGSPSKSKSIFLGRRGGWLGSIRRALAGEHSSSTYPSPSATFDNRGPSPICVGRPTGDLPRRAASAGAMLWRRKQGKSDWEDSAELDAGRPNTFTGEMRLSEDSDEWDVERAVQNRVVQVMFTVPKEKLRVVNHDFADEDNSEVGSIRNKKGSGRLIKDSENMELFIETDSLGEACREPLHSTKEKVTGTPKVKGKVRELVEDFEWRSSPDRSPERSPEISPDRSLR</sequence>
<feature type="region of interest" description="Disordered" evidence="1">
    <location>
        <begin position="533"/>
        <end position="552"/>
    </location>
</feature>
<protein>
    <recommendedName>
        <fullName evidence="6">Galactose oxidase</fullName>
    </recommendedName>
</protein>
<organism evidence="4 5">
    <name type="scientific">Calycina marina</name>
    <dbReference type="NCBI Taxonomy" id="1763456"/>
    <lineage>
        <taxon>Eukaryota</taxon>
        <taxon>Fungi</taxon>
        <taxon>Dikarya</taxon>
        <taxon>Ascomycota</taxon>
        <taxon>Pezizomycotina</taxon>
        <taxon>Leotiomycetes</taxon>
        <taxon>Helotiales</taxon>
        <taxon>Pezizellaceae</taxon>
        <taxon>Calycina</taxon>
    </lineage>
</organism>
<dbReference type="SUPFAM" id="SSF50965">
    <property type="entry name" value="Galactose oxidase, central domain"/>
    <property type="match status" value="2"/>
</dbReference>
<dbReference type="OrthoDB" id="205993at2759"/>
<dbReference type="Proteomes" id="UP000887226">
    <property type="component" value="Unassembled WGS sequence"/>
</dbReference>
<evidence type="ECO:0000256" key="1">
    <source>
        <dbReference type="SAM" id="MobiDB-lite"/>
    </source>
</evidence>
<feature type="compositionally biased region" description="Polar residues" evidence="1">
    <location>
        <begin position="837"/>
        <end position="849"/>
    </location>
</feature>
<feature type="region of interest" description="Disordered" evidence="1">
    <location>
        <begin position="836"/>
        <end position="866"/>
    </location>
</feature>
<keyword evidence="2" id="KW-0472">Membrane</keyword>
<dbReference type="Gene3D" id="2.120.10.80">
    <property type="entry name" value="Kelch-type beta propeller"/>
    <property type="match status" value="1"/>
</dbReference>
<feature type="compositionally biased region" description="Polar residues" evidence="1">
    <location>
        <begin position="755"/>
        <end position="766"/>
    </location>
</feature>
<feature type="region of interest" description="Disordered" evidence="1">
    <location>
        <begin position="783"/>
        <end position="816"/>
    </location>
</feature>
<feature type="region of interest" description="Disordered" evidence="1">
    <location>
        <begin position="746"/>
        <end position="766"/>
    </location>
</feature>
<keyword evidence="2" id="KW-1133">Transmembrane helix</keyword>
<evidence type="ECO:0008006" key="6">
    <source>
        <dbReference type="Google" id="ProtNLM"/>
    </source>
</evidence>
<feature type="compositionally biased region" description="Basic and acidic residues" evidence="1">
    <location>
        <begin position="622"/>
        <end position="637"/>
    </location>
</feature>
<reference evidence="4" key="1">
    <citation type="journal article" date="2021" name="IMA Fungus">
        <title>Genomic characterization of three marine fungi, including Emericellopsis atlantica sp. nov. with signatures of a generalist lifestyle and marine biomass degradation.</title>
        <authorList>
            <person name="Hagestad O.C."/>
            <person name="Hou L."/>
            <person name="Andersen J.H."/>
            <person name="Hansen E.H."/>
            <person name="Altermark B."/>
            <person name="Li C."/>
            <person name="Kuhnert E."/>
            <person name="Cox R.J."/>
            <person name="Crous P.W."/>
            <person name="Spatafora J.W."/>
            <person name="Lail K."/>
            <person name="Amirebrahimi M."/>
            <person name="Lipzen A."/>
            <person name="Pangilinan J."/>
            <person name="Andreopoulos W."/>
            <person name="Hayes R.D."/>
            <person name="Ng V."/>
            <person name="Grigoriev I.V."/>
            <person name="Jackson S.A."/>
            <person name="Sutton T.D.S."/>
            <person name="Dobson A.D.W."/>
            <person name="Rama T."/>
        </authorList>
    </citation>
    <scope>NUCLEOTIDE SEQUENCE</scope>
    <source>
        <strain evidence="4">TRa3180A</strain>
    </source>
</reference>
<accession>A0A9P7Z8E5</accession>
<evidence type="ECO:0000256" key="3">
    <source>
        <dbReference type="SAM" id="SignalP"/>
    </source>
</evidence>
<keyword evidence="2" id="KW-0812">Transmembrane</keyword>
<dbReference type="AlphaFoldDB" id="A0A9P7Z8E5"/>
<evidence type="ECO:0000313" key="5">
    <source>
        <dbReference type="Proteomes" id="UP000887226"/>
    </source>
</evidence>
<keyword evidence="5" id="KW-1185">Reference proteome</keyword>
<comment type="caution">
    <text evidence="4">The sequence shown here is derived from an EMBL/GenBank/DDBJ whole genome shotgun (WGS) entry which is preliminary data.</text>
</comment>
<feature type="chain" id="PRO_5040285460" description="Galactose oxidase" evidence="3">
    <location>
        <begin position="22"/>
        <end position="1034"/>
    </location>
</feature>